<feature type="transmembrane region" description="Helical" evidence="2">
    <location>
        <begin position="131"/>
        <end position="151"/>
    </location>
</feature>
<feature type="transmembrane region" description="Helical" evidence="2">
    <location>
        <begin position="334"/>
        <end position="352"/>
    </location>
</feature>
<dbReference type="SUPFAM" id="SSF103473">
    <property type="entry name" value="MFS general substrate transporter"/>
    <property type="match status" value="1"/>
</dbReference>
<keyword evidence="4" id="KW-1185">Reference proteome</keyword>
<sequence length="382" mass="40152">MIRNQRNIALLFAVLFLQGMVFYSPVATLYRQESGLDLVQIGGIESFSLALMLLLELPWGWLADRLGHRRTIVLCAFVFAASKVVFWRAETFAAFLAERALLAVSLSGLSGCDSAFLFACCRDDGHRRAYALSQAVQTLGVLAASLSWPLWGGTYRLAALLTVGSYTAAALLTLGLAEPEGERAAQTRTAEPLSFAQAARRTLALAPVLLAFCLAEETGQSVTVFLSPLLYTRAGIPQQWFGALHAAMTAAGLLGGLSHRMSRRLGQRRAAAALLTAGTAACLLPVLSPAPAAAVLGVTALRAVQSLLTPLSLSIQNERAHPTGRAAQLSCNAMLMDVGSMCLYPAFGALAGQGVERALLLGAACCAAALVLFRAGAGQSAS</sequence>
<feature type="transmembrane region" description="Helical" evidence="2">
    <location>
        <begin position="198"/>
        <end position="219"/>
    </location>
</feature>
<comment type="caution">
    <text evidence="3">The sequence shown here is derived from an EMBL/GenBank/DDBJ whole genome shotgun (WGS) entry which is preliminary data.</text>
</comment>
<name>A0A8J6MF88_9FIRM</name>
<dbReference type="GO" id="GO:0022857">
    <property type="term" value="F:transmembrane transporter activity"/>
    <property type="evidence" value="ECO:0007669"/>
    <property type="project" value="InterPro"/>
</dbReference>
<dbReference type="Gene3D" id="1.20.1250.20">
    <property type="entry name" value="MFS general substrate transporter like domains"/>
    <property type="match status" value="1"/>
</dbReference>
<evidence type="ECO:0000313" key="4">
    <source>
        <dbReference type="Proteomes" id="UP000661435"/>
    </source>
</evidence>
<dbReference type="InterPro" id="IPR053160">
    <property type="entry name" value="MFS_DHA3_Transporter"/>
</dbReference>
<protein>
    <submittedName>
        <fullName evidence="3">MFS transporter</fullName>
    </submittedName>
</protein>
<dbReference type="InterPro" id="IPR011701">
    <property type="entry name" value="MFS"/>
</dbReference>
<comment type="subcellular location">
    <subcellularLocation>
        <location evidence="1">Cell membrane</location>
        <topology evidence="1">Multi-pass membrane protein</topology>
    </subcellularLocation>
</comment>
<dbReference type="InterPro" id="IPR036259">
    <property type="entry name" value="MFS_trans_sf"/>
</dbReference>
<dbReference type="GO" id="GO:0005886">
    <property type="term" value="C:plasma membrane"/>
    <property type="evidence" value="ECO:0007669"/>
    <property type="project" value="UniProtKB-SubCell"/>
</dbReference>
<dbReference type="Proteomes" id="UP000661435">
    <property type="component" value="Unassembled WGS sequence"/>
</dbReference>
<organism evidence="3 4">
    <name type="scientific">Lawsonibacter hominis</name>
    <dbReference type="NCBI Taxonomy" id="2763053"/>
    <lineage>
        <taxon>Bacteria</taxon>
        <taxon>Bacillati</taxon>
        <taxon>Bacillota</taxon>
        <taxon>Clostridia</taxon>
        <taxon>Eubacteriales</taxon>
        <taxon>Oscillospiraceae</taxon>
        <taxon>Lawsonibacter</taxon>
    </lineage>
</organism>
<gene>
    <name evidence="3" type="ORF">H8S57_11090</name>
</gene>
<dbReference type="EMBL" id="JACOPP010000015">
    <property type="protein sequence ID" value="MBC5734268.1"/>
    <property type="molecule type" value="Genomic_DNA"/>
</dbReference>
<dbReference type="Pfam" id="PF07690">
    <property type="entry name" value="MFS_1"/>
    <property type="match status" value="1"/>
</dbReference>
<dbReference type="RefSeq" id="WP_186908158.1">
    <property type="nucleotide sequence ID" value="NZ_JACOPP010000015.1"/>
</dbReference>
<dbReference type="PANTHER" id="PTHR23530:SF1">
    <property type="entry name" value="PERMEASE, MAJOR FACILITATOR SUPERFAMILY-RELATED"/>
    <property type="match status" value="1"/>
</dbReference>
<feature type="transmembrane region" description="Helical" evidence="2">
    <location>
        <begin position="239"/>
        <end position="258"/>
    </location>
</feature>
<dbReference type="CDD" id="cd06174">
    <property type="entry name" value="MFS"/>
    <property type="match status" value="1"/>
</dbReference>
<feature type="transmembrane region" description="Helical" evidence="2">
    <location>
        <begin position="358"/>
        <end position="377"/>
    </location>
</feature>
<evidence type="ECO:0000313" key="3">
    <source>
        <dbReference type="EMBL" id="MBC5734268.1"/>
    </source>
</evidence>
<feature type="transmembrane region" description="Helical" evidence="2">
    <location>
        <begin position="7"/>
        <end position="26"/>
    </location>
</feature>
<keyword evidence="2" id="KW-0472">Membrane</keyword>
<feature type="transmembrane region" description="Helical" evidence="2">
    <location>
        <begin position="270"/>
        <end position="287"/>
    </location>
</feature>
<dbReference type="PANTHER" id="PTHR23530">
    <property type="entry name" value="TRANSPORT PROTEIN-RELATED"/>
    <property type="match status" value="1"/>
</dbReference>
<accession>A0A8J6MF88</accession>
<keyword evidence="2" id="KW-1133">Transmembrane helix</keyword>
<keyword evidence="2" id="KW-0812">Transmembrane</keyword>
<feature type="transmembrane region" description="Helical" evidence="2">
    <location>
        <begin position="38"/>
        <end position="59"/>
    </location>
</feature>
<evidence type="ECO:0000256" key="1">
    <source>
        <dbReference type="ARBA" id="ARBA00004651"/>
    </source>
</evidence>
<proteinExistence type="predicted"/>
<feature type="transmembrane region" description="Helical" evidence="2">
    <location>
        <begin position="157"/>
        <end position="177"/>
    </location>
</feature>
<reference evidence="3" key="1">
    <citation type="submission" date="2020-08" db="EMBL/GenBank/DDBJ databases">
        <title>Genome public.</title>
        <authorList>
            <person name="Liu C."/>
            <person name="Sun Q."/>
        </authorList>
    </citation>
    <scope>NUCLEOTIDE SEQUENCE</scope>
    <source>
        <strain evidence="3">NSJ-51</strain>
    </source>
</reference>
<evidence type="ECO:0000256" key="2">
    <source>
        <dbReference type="SAM" id="Phobius"/>
    </source>
</evidence>
<dbReference type="AlphaFoldDB" id="A0A8J6MF88"/>